<evidence type="ECO:0000256" key="19">
    <source>
        <dbReference type="PROSITE-ProRule" id="PRU00409"/>
    </source>
</evidence>
<evidence type="ECO:0000256" key="12">
    <source>
        <dbReference type="ARBA" id="ARBA00023211"/>
    </source>
</evidence>
<keyword evidence="6 18" id="KW-0479">Metal-binding</keyword>
<keyword evidence="12 18" id="KW-0464">Manganese</keyword>
<dbReference type="Gene3D" id="3.30.1490.20">
    <property type="entry name" value="ATP-grasp fold, A domain"/>
    <property type="match status" value="1"/>
</dbReference>
<keyword evidence="10 15" id="KW-0133">Cell shape</keyword>
<feature type="binding site" evidence="18">
    <location>
        <position position="280"/>
    </location>
    <ligand>
        <name>Mg(2+)</name>
        <dbReference type="ChEBI" id="CHEBI:18420"/>
        <label>1</label>
    </ligand>
</feature>
<dbReference type="PROSITE" id="PS00843">
    <property type="entry name" value="DALA_DALA_LIGASE_1"/>
    <property type="match status" value="1"/>
</dbReference>
<dbReference type="GO" id="GO:0008716">
    <property type="term" value="F:D-alanine-D-alanine ligase activity"/>
    <property type="evidence" value="ECO:0007669"/>
    <property type="project" value="UniProtKB-UniRule"/>
</dbReference>
<comment type="pathway">
    <text evidence="3 15">Cell wall biogenesis; peptidoglycan biosynthesis.</text>
</comment>
<dbReference type="InterPro" id="IPR011127">
    <property type="entry name" value="Dala_Dala_lig_N"/>
</dbReference>
<dbReference type="GO" id="GO:0008360">
    <property type="term" value="P:regulation of cell shape"/>
    <property type="evidence" value="ECO:0007669"/>
    <property type="project" value="UniProtKB-KW"/>
</dbReference>
<dbReference type="InterPro" id="IPR005905">
    <property type="entry name" value="D_ala_D_ala"/>
</dbReference>
<dbReference type="KEGG" id="pmai:CF386_10330"/>
<dbReference type="PIRSF" id="PIRSF039102">
    <property type="entry name" value="Ddl/VanB"/>
    <property type="match status" value="1"/>
</dbReference>
<keyword evidence="8 19" id="KW-0067">ATP-binding</keyword>
<evidence type="ECO:0000259" key="20">
    <source>
        <dbReference type="PROSITE" id="PS50975"/>
    </source>
</evidence>
<dbReference type="PANTHER" id="PTHR23132:SF25">
    <property type="entry name" value="D-ALANINE--D-ALANINE LIGASE A"/>
    <property type="match status" value="1"/>
</dbReference>
<evidence type="ECO:0000256" key="15">
    <source>
        <dbReference type="HAMAP-Rule" id="MF_00047"/>
    </source>
</evidence>
<feature type="active site" evidence="16">
    <location>
        <position position="304"/>
    </location>
</feature>
<evidence type="ECO:0000256" key="6">
    <source>
        <dbReference type="ARBA" id="ARBA00022723"/>
    </source>
</evidence>
<comment type="cofactor">
    <cofactor evidence="18">
        <name>Mg(2+)</name>
        <dbReference type="ChEBI" id="CHEBI:18420"/>
    </cofactor>
    <cofactor evidence="18">
        <name>Mn(2+)</name>
        <dbReference type="ChEBI" id="CHEBI:29035"/>
    </cofactor>
    <text evidence="18">Binds 2 magnesium or manganese ions per subunit.</text>
</comment>
<dbReference type="InterPro" id="IPR016185">
    <property type="entry name" value="PreATP-grasp_dom_sf"/>
</dbReference>
<dbReference type="EC" id="6.3.2.4" evidence="15"/>
<dbReference type="InterPro" id="IPR000291">
    <property type="entry name" value="D-Ala_lig_Van_CS"/>
</dbReference>
<evidence type="ECO:0000256" key="1">
    <source>
        <dbReference type="ARBA" id="ARBA00001936"/>
    </source>
</evidence>
<evidence type="ECO:0000256" key="14">
    <source>
        <dbReference type="ARBA" id="ARBA00047614"/>
    </source>
</evidence>
<feature type="domain" description="ATP-grasp" evidence="20">
    <location>
        <begin position="120"/>
        <end position="326"/>
    </location>
</feature>
<keyword evidence="7 17" id="KW-0547">Nucleotide-binding</keyword>
<keyword evidence="13 15" id="KW-0961">Cell wall biogenesis/degradation</keyword>
<dbReference type="InterPro" id="IPR011095">
    <property type="entry name" value="Dala_Dala_lig_C"/>
</dbReference>
<evidence type="ECO:0000256" key="8">
    <source>
        <dbReference type="ARBA" id="ARBA00022840"/>
    </source>
</evidence>
<evidence type="ECO:0000256" key="18">
    <source>
        <dbReference type="PIRSR" id="PIRSR039102-3"/>
    </source>
</evidence>
<dbReference type="GO" id="GO:0071555">
    <property type="term" value="P:cell wall organization"/>
    <property type="evidence" value="ECO:0007669"/>
    <property type="project" value="UniProtKB-KW"/>
</dbReference>
<dbReference type="PROSITE" id="PS00844">
    <property type="entry name" value="DALA_DALA_LIGASE_2"/>
    <property type="match status" value="1"/>
</dbReference>
<evidence type="ECO:0000256" key="2">
    <source>
        <dbReference type="ARBA" id="ARBA00003921"/>
    </source>
</evidence>
<feature type="binding site" evidence="17">
    <location>
        <begin position="196"/>
        <end position="203"/>
    </location>
    <ligand>
        <name>ATP</name>
        <dbReference type="ChEBI" id="CHEBI:30616"/>
    </ligand>
</feature>
<feature type="binding site" evidence="17">
    <location>
        <begin position="158"/>
        <end position="160"/>
    </location>
    <ligand>
        <name>ATP</name>
        <dbReference type="ChEBI" id="CHEBI:30616"/>
    </ligand>
</feature>
<dbReference type="Proteomes" id="UP000242175">
    <property type="component" value="Chromosome small"/>
</dbReference>
<name>A0A220VGF8_9GAMM</name>
<evidence type="ECO:0000256" key="17">
    <source>
        <dbReference type="PIRSR" id="PIRSR039102-2"/>
    </source>
</evidence>
<reference evidence="21 22" key="1">
    <citation type="journal article" date="2016" name="Int. J. Syst. Evol. Microbiol.">
        <title>Paraphotobacterium marinum gen. nov., sp. nov., a member of the family Vibrionaceae, isolated from surface seawater.</title>
        <authorList>
            <person name="Huang Z."/>
            <person name="Dong C."/>
            <person name="Shao Z."/>
        </authorList>
    </citation>
    <scope>NUCLEOTIDE SEQUENCE [LARGE SCALE GENOMIC DNA]</scope>
    <source>
        <strain evidence="21 22">NSCS20N07D</strain>
    </source>
</reference>
<evidence type="ECO:0000256" key="4">
    <source>
        <dbReference type="ARBA" id="ARBA00010871"/>
    </source>
</evidence>
<dbReference type="SUPFAM" id="SSF56059">
    <property type="entry name" value="Glutathione synthetase ATP-binding domain-like"/>
    <property type="match status" value="1"/>
</dbReference>
<dbReference type="GO" id="GO:0009252">
    <property type="term" value="P:peptidoglycan biosynthetic process"/>
    <property type="evidence" value="ECO:0007669"/>
    <property type="project" value="UniProtKB-UniRule"/>
</dbReference>
<feature type="active site" evidence="16">
    <location>
        <position position="166"/>
    </location>
</feature>
<dbReference type="OrthoDB" id="9813261at2"/>
<dbReference type="PROSITE" id="PS50975">
    <property type="entry name" value="ATP_GRASP"/>
    <property type="match status" value="1"/>
</dbReference>
<evidence type="ECO:0000313" key="21">
    <source>
        <dbReference type="EMBL" id="ASK79447.1"/>
    </source>
</evidence>
<dbReference type="GO" id="GO:0005829">
    <property type="term" value="C:cytosol"/>
    <property type="evidence" value="ECO:0007669"/>
    <property type="project" value="TreeGrafter"/>
</dbReference>
<sequence>MNTKTIMLLCGGGESEHEISLKSSKYIEENLNNIPNVEYIKVEIKKNGWYCPNDDKVSFDLDGNLNMTTSKLKIDYVIPCIHGYPGETGDIQSLLKMSNTPYLGCDSESSKICFNKVTTKLWFDALGIKNTPYIFLQDQSEDALLEASNFLFEHEEVFVKAASQGSSIGCYKVDNIGELLESIKKAFTYSDVVLIEKCLKVRELEVAAYEMQDQLHVSFPGEIIAPQNSHYTFEEKYSADSQSVTHVKASNLTAQQVEIIDILSRKAFKFLNLKDLSRIDFFLTEDGEIYLNEINTFPGMTEISMFPKMLIENGHSFQEYLKDKINAE</sequence>
<comment type="cofactor">
    <cofactor evidence="1">
        <name>Mn(2+)</name>
        <dbReference type="ChEBI" id="CHEBI:29035"/>
    </cofactor>
</comment>
<comment type="subcellular location">
    <subcellularLocation>
        <location evidence="15">Cytoplasm</location>
    </subcellularLocation>
</comment>
<evidence type="ECO:0000313" key="22">
    <source>
        <dbReference type="Proteomes" id="UP000242175"/>
    </source>
</evidence>
<feature type="binding site" evidence="18">
    <location>
        <position position="293"/>
    </location>
    <ligand>
        <name>Mg(2+)</name>
        <dbReference type="ChEBI" id="CHEBI:18420"/>
        <label>2</label>
    </ligand>
</feature>
<comment type="catalytic activity">
    <reaction evidence="14 15">
        <text>2 D-alanine + ATP = D-alanyl-D-alanine + ADP + phosphate + H(+)</text>
        <dbReference type="Rhea" id="RHEA:11224"/>
        <dbReference type="ChEBI" id="CHEBI:15378"/>
        <dbReference type="ChEBI" id="CHEBI:30616"/>
        <dbReference type="ChEBI" id="CHEBI:43474"/>
        <dbReference type="ChEBI" id="CHEBI:57416"/>
        <dbReference type="ChEBI" id="CHEBI:57822"/>
        <dbReference type="ChEBI" id="CHEBI:456216"/>
        <dbReference type="EC" id="6.3.2.4"/>
    </reaction>
</comment>
<dbReference type="SUPFAM" id="SSF52440">
    <property type="entry name" value="PreATP-grasp domain"/>
    <property type="match status" value="1"/>
</dbReference>
<keyword evidence="15" id="KW-0963">Cytoplasm</keyword>
<dbReference type="Pfam" id="PF01820">
    <property type="entry name" value="Dala_Dala_lig_N"/>
    <property type="match status" value="1"/>
</dbReference>
<dbReference type="Gene3D" id="3.30.470.20">
    <property type="entry name" value="ATP-grasp fold, B domain"/>
    <property type="match status" value="1"/>
</dbReference>
<dbReference type="InterPro" id="IPR011761">
    <property type="entry name" value="ATP-grasp"/>
</dbReference>
<dbReference type="Gene3D" id="3.40.50.20">
    <property type="match status" value="1"/>
</dbReference>
<protein>
    <recommendedName>
        <fullName evidence="15">D-alanine--D-alanine ligase</fullName>
        <ecNumber evidence="15">6.3.2.4</ecNumber>
    </recommendedName>
    <alternativeName>
        <fullName evidence="15">D-Ala-D-Ala ligase</fullName>
    </alternativeName>
    <alternativeName>
        <fullName evidence="15">D-alanylalanine synthetase</fullName>
    </alternativeName>
</protein>
<keyword evidence="22" id="KW-1185">Reference proteome</keyword>
<gene>
    <name evidence="15" type="primary">ddl</name>
    <name evidence="21" type="ORF">CF386_10330</name>
</gene>
<dbReference type="Pfam" id="PF07478">
    <property type="entry name" value="Dala_Dala_lig_C"/>
    <property type="match status" value="1"/>
</dbReference>
<evidence type="ECO:0000256" key="13">
    <source>
        <dbReference type="ARBA" id="ARBA00023316"/>
    </source>
</evidence>
<dbReference type="HAMAP" id="MF_00047">
    <property type="entry name" value="Dala_Dala_lig"/>
    <property type="match status" value="1"/>
</dbReference>
<dbReference type="GO" id="GO:0005524">
    <property type="term" value="F:ATP binding"/>
    <property type="evidence" value="ECO:0007669"/>
    <property type="project" value="UniProtKB-UniRule"/>
</dbReference>
<accession>A0A220VGF8</accession>
<feature type="active site" evidence="16">
    <location>
        <position position="16"/>
    </location>
</feature>
<comment type="similarity">
    <text evidence="4 15">Belongs to the D-alanine--D-alanine ligase family.</text>
</comment>
<evidence type="ECO:0000256" key="16">
    <source>
        <dbReference type="PIRSR" id="PIRSR039102-1"/>
    </source>
</evidence>
<dbReference type="AlphaFoldDB" id="A0A220VGF8"/>
<evidence type="ECO:0000256" key="11">
    <source>
        <dbReference type="ARBA" id="ARBA00022984"/>
    </source>
</evidence>
<feature type="binding site" evidence="17">
    <location>
        <position position="116"/>
    </location>
    <ligand>
        <name>ATP</name>
        <dbReference type="ChEBI" id="CHEBI:30616"/>
    </ligand>
</feature>
<evidence type="ECO:0000256" key="9">
    <source>
        <dbReference type="ARBA" id="ARBA00022842"/>
    </source>
</evidence>
<evidence type="ECO:0000256" key="10">
    <source>
        <dbReference type="ARBA" id="ARBA00022960"/>
    </source>
</evidence>
<dbReference type="RefSeq" id="WP_089074355.1">
    <property type="nucleotide sequence ID" value="NZ_CBCSAM010000004.1"/>
</dbReference>
<proteinExistence type="inferred from homology"/>
<evidence type="ECO:0000256" key="5">
    <source>
        <dbReference type="ARBA" id="ARBA00022598"/>
    </source>
</evidence>
<keyword evidence="9 18" id="KW-0460">Magnesium</keyword>
<keyword evidence="11 15" id="KW-0573">Peptidoglycan synthesis</keyword>
<feature type="binding site" evidence="18">
    <location>
        <position position="295"/>
    </location>
    <ligand>
        <name>Mg(2+)</name>
        <dbReference type="ChEBI" id="CHEBI:18420"/>
        <label>2</label>
    </ligand>
</feature>
<dbReference type="NCBIfam" id="NF002527">
    <property type="entry name" value="PRK01966.1-3"/>
    <property type="match status" value="1"/>
</dbReference>
<feature type="binding site" evidence="18">
    <location>
        <position position="293"/>
    </location>
    <ligand>
        <name>Mg(2+)</name>
        <dbReference type="ChEBI" id="CHEBI:18420"/>
        <label>1</label>
    </ligand>
</feature>
<dbReference type="InterPro" id="IPR013815">
    <property type="entry name" value="ATP_grasp_subdomain_1"/>
</dbReference>
<dbReference type="UniPathway" id="UPA00219"/>
<dbReference type="GO" id="GO:0046872">
    <property type="term" value="F:metal ion binding"/>
    <property type="evidence" value="ECO:0007669"/>
    <property type="project" value="UniProtKB-KW"/>
</dbReference>
<dbReference type="NCBIfam" id="TIGR01205">
    <property type="entry name" value="D_ala_D_alaTIGR"/>
    <property type="match status" value="1"/>
</dbReference>
<organism evidence="21 22">
    <name type="scientific">Paraphotobacterium marinum</name>
    <dbReference type="NCBI Taxonomy" id="1755811"/>
    <lineage>
        <taxon>Bacteria</taxon>
        <taxon>Pseudomonadati</taxon>
        <taxon>Pseudomonadota</taxon>
        <taxon>Gammaproteobacteria</taxon>
        <taxon>Vibrionales</taxon>
        <taxon>Vibrionaceae</taxon>
        <taxon>Paraphotobacterium</taxon>
    </lineage>
</organism>
<keyword evidence="5 15" id="KW-0436">Ligase</keyword>
<evidence type="ECO:0000256" key="3">
    <source>
        <dbReference type="ARBA" id="ARBA00004752"/>
    </source>
</evidence>
<feature type="binding site" evidence="17">
    <location>
        <begin position="292"/>
        <end position="293"/>
    </location>
    <ligand>
        <name>ATP</name>
        <dbReference type="ChEBI" id="CHEBI:30616"/>
    </ligand>
</feature>
<dbReference type="PANTHER" id="PTHR23132">
    <property type="entry name" value="D-ALANINE--D-ALANINE LIGASE"/>
    <property type="match status" value="1"/>
</dbReference>
<evidence type="ECO:0000256" key="7">
    <source>
        <dbReference type="ARBA" id="ARBA00022741"/>
    </source>
</evidence>
<comment type="function">
    <text evidence="2 15">Cell wall formation.</text>
</comment>
<feature type="binding site" evidence="17">
    <location>
        <begin position="166"/>
        <end position="167"/>
    </location>
    <ligand>
        <name>ATP</name>
        <dbReference type="ChEBI" id="CHEBI:30616"/>
    </ligand>
</feature>
<dbReference type="EMBL" id="CP022356">
    <property type="protein sequence ID" value="ASK79447.1"/>
    <property type="molecule type" value="Genomic_DNA"/>
</dbReference>